<keyword evidence="6" id="KW-0645">Protease</keyword>
<dbReference type="PANTHER" id="PTHR43390">
    <property type="entry name" value="SIGNAL PEPTIDASE I"/>
    <property type="match status" value="1"/>
</dbReference>
<feature type="active site" evidence="5">
    <location>
        <position position="51"/>
    </location>
</feature>
<keyword evidence="6" id="KW-1133">Transmembrane helix</keyword>
<dbReference type="SUPFAM" id="SSF51306">
    <property type="entry name" value="LexA/Signal peptidase"/>
    <property type="match status" value="1"/>
</dbReference>
<evidence type="ECO:0000256" key="1">
    <source>
        <dbReference type="ARBA" id="ARBA00000677"/>
    </source>
</evidence>
<comment type="caution">
    <text evidence="8">The sequence shown here is derived from an EMBL/GenBank/DDBJ whole genome shotgun (WGS) entry which is preliminary data.</text>
</comment>
<feature type="domain" description="Peptidase S26" evidence="7">
    <location>
        <begin position="21"/>
        <end position="261"/>
    </location>
</feature>
<keyword evidence="4 6" id="KW-0378">Hydrolase</keyword>
<sequence>MPNNKGSSKNTLSQKAKHETWEWIKAIVIAILIVIPVKLFVLDTMIVPTGSMIPTIMPGDRLFVDQVSWHYNDLKLGDIIVFWTPFIDKSSLAMLGPFDQFMNDLSPDHVNGHVEYVKRLIGVGGDTIKLVPAPGHPYFYNVEVNGKIPNALKDRLYSKVGIFQNKDYYDELAHPQNYIGSPDYQFLLYYNQDMDYTAYYDSVYKKWGNYVTEDASGNITVHVPKGYFFAMGDNTTDSFDSRYWGFVPMGNMIGTPFLRIWPLNRFGVMK</sequence>
<evidence type="ECO:0000256" key="2">
    <source>
        <dbReference type="ARBA" id="ARBA00009370"/>
    </source>
</evidence>
<comment type="catalytic activity">
    <reaction evidence="1 6">
        <text>Cleavage of hydrophobic, N-terminal signal or leader sequences from secreted and periplasmic proteins.</text>
        <dbReference type="EC" id="3.4.21.89"/>
    </reaction>
</comment>
<dbReference type="GO" id="GO:0009003">
    <property type="term" value="F:signal peptidase activity"/>
    <property type="evidence" value="ECO:0007669"/>
    <property type="project" value="UniProtKB-EC"/>
</dbReference>
<evidence type="ECO:0000256" key="5">
    <source>
        <dbReference type="PIRSR" id="PIRSR600223-1"/>
    </source>
</evidence>
<comment type="similarity">
    <text evidence="2 6">Belongs to the peptidase S26 family.</text>
</comment>
<evidence type="ECO:0000256" key="3">
    <source>
        <dbReference type="ARBA" id="ARBA00013208"/>
    </source>
</evidence>
<keyword evidence="6" id="KW-0472">Membrane</keyword>
<accession>A0A7V3REI9</accession>
<feature type="transmembrane region" description="Helical" evidence="6">
    <location>
        <begin position="23"/>
        <end position="42"/>
    </location>
</feature>
<dbReference type="Pfam" id="PF10502">
    <property type="entry name" value="Peptidase_S26"/>
    <property type="match status" value="1"/>
</dbReference>
<dbReference type="AlphaFoldDB" id="A0A7V3REI9"/>
<dbReference type="GO" id="GO:0004252">
    <property type="term" value="F:serine-type endopeptidase activity"/>
    <property type="evidence" value="ECO:0007669"/>
    <property type="project" value="InterPro"/>
</dbReference>
<evidence type="ECO:0000256" key="6">
    <source>
        <dbReference type="RuleBase" id="RU362042"/>
    </source>
</evidence>
<dbReference type="PANTHER" id="PTHR43390:SF1">
    <property type="entry name" value="CHLOROPLAST PROCESSING PEPTIDASE"/>
    <property type="match status" value="1"/>
</dbReference>
<dbReference type="CDD" id="cd06530">
    <property type="entry name" value="S26_SPase_I"/>
    <property type="match status" value="1"/>
</dbReference>
<protein>
    <recommendedName>
        <fullName evidence="3 6">Signal peptidase I</fullName>
        <ecNumber evidence="3 6">3.4.21.89</ecNumber>
    </recommendedName>
</protein>
<dbReference type="Gene3D" id="2.10.109.10">
    <property type="entry name" value="Umud Fragment, subunit A"/>
    <property type="match status" value="1"/>
</dbReference>
<dbReference type="InterPro" id="IPR019757">
    <property type="entry name" value="Pept_S26A_signal_pept_1_Lys-AS"/>
</dbReference>
<dbReference type="InterPro" id="IPR000223">
    <property type="entry name" value="Pept_S26A_signal_pept_1"/>
</dbReference>
<reference evidence="8" key="1">
    <citation type="journal article" date="2020" name="mSystems">
        <title>Genome- and Community-Level Interaction Insights into Carbon Utilization and Element Cycling Functions of Hydrothermarchaeota in Hydrothermal Sediment.</title>
        <authorList>
            <person name="Zhou Z."/>
            <person name="Liu Y."/>
            <person name="Xu W."/>
            <person name="Pan J."/>
            <person name="Luo Z.H."/>
            <person name="Li M."/>
        </authorList>
    </citation>
    <scope>NUCLEOTIDE SEQUENCE [LARGE SCALE GENOMIC DNA]</scope>
    <source>
        <strain evidence="8">SpSt-966</strain>
    </source>
</reference>
<dbReference type="GO" id="GO:0006465">
    <property type="term" value="P:signal peptide processing"/>
    <property type="evidence" value="ECO:0007669"/>
    <property type="project" value="InterPro"/>
</dbReference>
<evidence type="ECO:0000259" key="7">
    <source>
        <dbReference type="Pfam" id="PF10502"/>
    </source>
</evidence>
<organism evidence="8">
    <name type="scientific">Mesoaciditoga lauensis</name>
    <dbReference type="NCBI Taxonomy" id="1495039"/>
    <lineage>
        <taxon>Bacteria</taxon>
        <taxon>Thermotogati</taxon>
        <taxon>Thermotogota</taxon>
        <taxon>Thermotogae</taxon>
        <taxon>Mesoaciditogales</taxon>
        <taxon>Mesoaciditogaceae</taxon>
        <taxon>Mesoaciditoga</taxon>
    </lineage>
</organism>
<dbReference type="GO" id="GO:0016020">
    <property type="term" value="C:membrane"/>
    <property type="evidence" value="ECO:0007669"/>
    <property type="project" value="UniProtKB-SubCell"/>
</dbReference>
<dbReference type="PROSITE" id="PS00760">
    <property type="entry name" value="SPASE_I_2"/>
    <property type="match status" value="1"/>
</dbReference>
<dbReference type="InterPro" id="IPR036286">
    <property type="entry name" value="LexA/Signal_pep-like_sf"/>
</dbReference>
<dbReference type="NCBIfam" id="TIGR02227">
    <property type="entry name" value="sigpep_I_bact"/>
    <property type="match status" value="1"/>
</dbReference>
<feature type="active site" evidence="5">
    <location>
        <position position="118"/>
    </location>
</feature>
<comment type="subcellular location">
    <subcellularLocation>
        <location evidence="6">Membrane</location>
        <topology evidence="6">Single-pass type II membrane protein</topology>
    </subcellularLocation>
</comment>
<name>A0A7V3REI9_9BACT</name>
<gene>
    <name evidence="8" type="primary">lepB</name>
    <name evidence="8" type="ORF">ENX73_03745</name>
</gene>
<dbReference type="PRINTS" id="PR00727">
    <property type="entry name" value="LEADERPTASE"/>
</dbReference>
<evidence type="ECO:0000256" key="4">
    <source>
        <dbReference type="ARBA" id="ARBA00022801"/>
    </source>
</evidence>
<dbReference type="InterPro" id="IPR019533">
    <property type="entry name" value="Peptidase_S26"/>
</dbReference>
<keyword evidence="6" id="KW-0812">Transmembrane</keyword>
<proteinExistence type="inferred from homology"/>
<dbReference type="EMBL" id="DTPE01000159">
    <property type="protein sequence ID" value="HGE75219.1"/>
    <property type="molecule type" value="Genomic_DNA"/>
</dbReference>
<dbReference type="EC" id="3.4.21.89" evidence="3 6"/>
<evidence type="ECO:0000313" key="8">
    <source>
        <dbReference type="EMBL" id="HGE75219.1"/>
    </source>
</evidence>